<evidence type="ECO:0000256" key="1">
    <source>
        <dbReference type="ARBA" id="ARBA00010945"/>
    </source>
</evidence>
<dbReference type="GO" id="GO:0003887">
    <property type="term" value="F:DNA-directed DNA polymerase activity"/>
    <property type="evidence" value="ECO:0007669"/>
    <property type="project" value="InterPro"/>
</dbReference>
<reference evidence="6 7" key="1">
    <citation type="submission" date="2011-07" db="EMBL/GenBank/DDBJ databases">
        <authorList>
            <person name="Coyne R."/>
            <person name="Brami D."/>
            <person name="Johnson J."/>
            <person name="Hostetler J."/>
            <person name="Hannick L."/>
            <person name="Clark T."/>
            <person name="Cassidy-Hanley D."/>
            <person name="Inman J."/>
        </authorList>
    </citation>
    <scope>NUCLEOTIDE SEQUENCE [LARGE SCALE GENOMIC DNA]</scope>
    <source>
        <strain evidence="6 7">G5</strain>
    </source>
</reference>
<dbReference type="GO" id="GO:0005634">
    <property type="term" value="C:nucleus"/>
    <property type="evidence" value="ECO:0007669"/>
    <property type="project" value="TreeGrafter"/>
</dbReference>
<keyword evidence="3" id="KW-0175">Coiled coil</keyword>
<dbReference type="GO" id="GO:0003684">
    <property type="term" value="F:damaged DNA binding"/>
    <property type="evidence" value="ECO:0007669"/>
    <property type="project" value="InterPro"/>
</dbReference>
<dbReference type="GO" id="GO:0006281">
    <property type="term" value="P:DNA repair"/>
    <property type="evidence" value="ECO:0007669"/>
    <property type="project" value="InterPro"/>
</dbReference>
<dbReference type="eggNOG" id="KOG2094">
    <property type="taxonomic scope" value="Eukaryota"/>
</dbReference>
<dbReference type="InParanoid" id="G0QR87"/>
<dbReference type="PANTHER" id="PTHR11076:SF33">
    <property type="entry name" value="DNA POLYMERASE KAPPA"/>
    <property type="match status" value="1"/>
</dbReference>
<dbReference type="InterPro" id="IPR050116">
    <property type="entry name" value="DNA_polymerase-Y"/>
</dbReference>
<dbReference type="InterPro" id="IPR036775">
    <property type="entry name" value="DNA_pol_Y-fam_lit_finger_sf"/>
</dbReference>
<dbReference type="Gene3D" id="3.30.70.270">
    <property type="match status" value="1"/>
</dbReference>
<dbReference type="GeneID" id="14908405"/>
<dbReference type="Pfam" id="PF11799">
    <property type="entry name" value="IMS_C"/>
    <property type="match status" value="1"/>
</dbReference>
<feature type="coiled-coil region" evidence="3">
    <location>
        <begin position="64"/>
        <end position="115"/>
    </location>
</feature>
<dbReference type="OMA" id="KYRTYDT"/>
<comment type="similarity">
    <text evidence="1">Belongs to the DNA polymerase type-Y family.</text>
</comment>
<dbReference type="InterPro" id="IPR043128">
    <property type="entry name" value="Rev_trsase/Diguanyl_cyclase"/>
</dbReference>
<keyword evidence="7" id="KW-1185">Reference proteome</keyword>
<organism evidence="6 7">
    <name type="scientific">Ichthyophthirius multifiliis</name>
    <name type="common">White spot disease agent</name>
    <name type="synonym">Ich</name>
    <dbReference type="NCBI Taxonomy" id="5932"/>
    <lineage>
        <taxon>Eukaryota</taxon>
        <taxon>Sar</taxon>
        <taxon>Alveolata</taxon>
        <taxon>Ciliophora</taxon>
        <taxon>Intramacronucleata</taxon>
        <taxon>Oligohymenophorea</taxon>
        <taxon>Hymenostomatida</taxon>
        <taxon>Ophryoglenina</taxon>
        <taxon>Ichthyophthirius</taxon>
    </lineage>
</organism>
<dbReference type="InterPro" id="IPR024728">
    <property type="entry name" value="PolY_HhH_motif"/>
</dbReference>
<dbReference type="InterPro" id="IPR043502">
    <property type="entry name" value="DNA/RNA_pol_sf"/>
</dbReference>
<dbReference type="EMBL" id="GL983744">
    <property type="protein sequence ID" value="EGR32239.1"/>
    <property type="molecule type" value="Genomic_DNA"/>
</dbReference>
<feature type="region of interest" description="Disordered" evidence="4">
    <location>
        <begin position="459"/>
        <end position="490"/>
    </location>
</feature>
<protein>
    <recommendedName>
        <fullName evidence="2">DNA polymerase kappa</fullName>
    </recommendedName>
</protein>
<dbReference type="Gene3D" id="3.40.1170.60">
    <property type="match status" value="1"/>
</dbReference>
<dbReference type="PROSITE" id="PS50173">
    <property type="entry name" value="UMUC"/>
    <property type="match status" value="1"/>
</dbReference>
<dbReference type="InterPro" id="IPR001126">
    <property type="entry name" value="UmuC"/>
</dbReference>
<dbReference type="SUPFAM" id="SSF100879">
    <property type="entry name" value="Lesion bypass DNA polymerase (Y-family), little finger domain"/>
    <property type="match status" value="1"/>
</dbReference>
<evidence type="ECO:0000259" key="5">
    <source>
        <dbReference type="PROSITE" id="PS50173"/>
    </source>
</evidence>
<dbReference type="GO" id="GO:0042276">
    <property type="term" value="P:error-prone translesion synthesis"/>
    <property type="evidence" value="ECO:0007669"/>
    <property type="project" value="TreeGrafter"/>
</dbReference>
<dbReference type="RefSeq" id="XP_004035725.1">
    <property type="nucleotide sequence ID" value="XM_004035677.1"/>
</dbReference>
<dbReference type="Pfam" id="PF00817">
    <property type="entry name" value="IMS"/>
    <property type="match status" value="1"/>
</dbReference>
<evidence type="ECO:0000256" key="3">
    <source>
        <dbReference type="SAM" id="Coils"/>
    </source>
</evidence>
<dbReference type="InterPro" id="IPR022880">
    <property type="entry name" value="DNApol_IV"/>
</dbReference>
<dbReference type="STRING" id="857967.G0QR87"/>
<dbReference type="AlphaFoldDB" id="G0QR87"/>
<dbReference type="SUPFAM" id="SSF56672">
    <property type="entry name" value="DNA/RNA polymerases"/>
    <property type="match status" value="1"/>
</dbReference>
<evidence type="ECO:0000313" key="6">
    <source>
        <dbReference type="EMBL" id="EGR32239.1"/>
    </source>
</evidence>
<dbReference type="FunFam" id="3.40.1170.60:FF:000012">
    <property type="entry name" value="Putative DNA-directed polymerase kappa"/>
    <property type="match status" value="1"/>
</dbReference>
<dbReference type="InterPro" id="IPR017961">
    <property type="entry name" value="DNA_pol_Y-fam_little_finger"/>
</dbReference>
<feature type="domain" description="UmuC" evidence="5">
    <location>
        <begin position="119"/>
        <end position="303"/>
    </location>
</feature>
<evidence type="ECO:0000256" key="2">
    <source>
        <dbReference type="ARBA" id="ARBA00016178"/>
    </source>
</evidence>
<proteinExistence type="inferred from homology"/>
<dbReference type="CDD" id="cd03586">
    <property type="entry name" value="PolY_Pol_IV_kappa"/>
    <property type="match status" value="1"/>
</dbReference>
<dbReference type="Proteomes" id="UP000008983">
    <property type="component" value="Unassembled WGS sequence"/>
</dbReference>
<gene>
    <name evidence="6" type="ORF">IMG5_090780</name>
</gene>
<dbReference type="PANTHER" id="PTHR11076">
    <property type="entry name" value="DNA REPAIR POLYMERASE UMUC / TRANSFERASE FAMILY MEMBER"/>
    <property type="match status" value="1"/>
</dbReference>
<accession>G0QR87</accession>
<dbReference type="Gene3D" id="3.30.1490.100">
    <property type="entry name" value="DNA polymerase, Y-family, little finger domain"/>
    <property type="match status" value="1"/>
</dbReference>
<evidence type="ECO:0000313" key="7">
    <source>
        <dbReference type="Proteomes" id="UP000008983"/>
    </source>
</evidence>
<dbReference type="OrthoDB" id="1747274at2759"/>
<evidence type="ECO:0000256" key="4">
    <source>
        <dbReference type="SAM" id="MobiDB-lite"/>
    </source>
</evidence>
<name>G0QR87_ICHMU</name>
<dbReference type="Gene3D" id="1.10.150.810">
    <property type="match status" value="2"/>
</dbReference>
<dbReference type="Pfam" id="PF11798">
    <property type="entry name" value="IMS_HHH"/>
    <property type="match status" value="1"/>
</dbReference>
<sequence>MQDISDIENNINFDQSSQTQLKDSKALNDEIQYLFVGNKAGMDNIDQEKIKYIINETTQGSDFYKKQKQKKQEYEQKIQEMLQTISQIKQNTQKYQQIQNDLQKQIIQLEKQRKLDRIWVNFDMDMFYVACELKEKPELYNSPVAVGGMSMICTANYIARKYGVRSAMPGFIAKKLCPQLILIPCDQEKYQKYSKIFKNILIQYDPNMEGMGLDEANLDLTDYLKNNNIEKDEDIYDLCYQIRQKINKETGLTCSCGIAANKMLAKICSDQNKPNGQFQLKNNAQEIKDFIGNLQIRKIPGIGNVTEQILKGIGIEKCQDLLKKTADVKISFSENTYEYLIFSALGIGRNEHTEEKEKQSISVSRTFTRIQGEEEIKEKICLLAQYLAEDVLYENVWGKNISVTVKNAKFEDNNNRYIKDNSKYKVLNRKKQNIKKEKVHLEKRNLFKKFVKEGNTIVQNPEQTEKPILQQKNKKTIPNSNIQQKKQKKQ</sequence>